<keyword evidence="12" id="KW-1185">Reference proteome</keyword>
<dbReference type="GO" id="GO:0003677">
    <property type="term" value="F:DNA binding"/>
    <property type="evidence" value="ECO:0007669"/>
    <property type="project" value="UniProtKB-KW"/>
</dbReference>
<evidence type="ECO:0000256" key="7">
    <source>
        <dbReference type="ARBA" id="ARBA00023242"/>
    </source>
</evidence>
<accession>A0A5N5J972</accession>
<organism evidence="11 12">
    <name type="scientific">Salix brachista</name>
    <dbReference type="NCBI Taxonomy" id="2182728"/>
    <lineage>
        <taxon>Eukaryota</taxon>
        <taxon>Viridiplantae</taxon>
        <taxon>Streptophyta</taxon>
        <taxon>Embryophyta</taxon>
        <taxon>Tracheophyta</taxon>
        <taxon>Spermatophyta</taxon>
        <taxon>Magnoliopsida</taxon>
        <taxon>eudicotyledons</taxon>
        <taxon>Gunneridae</taxon>
        <taxon>Pentapetalae</taxon>
        <taxon>rosids</taxon>
        <taxon>fabids</taxon>
        <taxon>Malpighiales</taxon>
        <taxon>Salicaceae</taxon>
        <taxon>Saliceae</taxon>
        <taxon>Salix</taxon>
    </lineage>
</organism>
<gene>
    <name evidence="11" type="ORF">DKX38_028011</name>
</gene>
<evidence type="ECO:0000256" key="5">
    <source>
        <dbReference type="ARBA" id="ARBA00023155"/>
    </source>
</evidence>
<dbReference type="InterPro" id="IPR008422">
    <property type="entry name" value="KN_HD"/>
</dbReference>
<evidence type="ECO:0000256" key="4">
    <source>
        <dbReference type="ARBA" id="ARBA00023125"/>
    </source>
</evidence>
<protein>
    <recommendedName>
        <fullName evidence="13">Homeobox domain-containing protein</fullName>
    </recommendedName>
</protein>
<feature type="domain" description="POX" evidence="10">
    <location>
        <begin position="560"/>
        <end position="706"/>
    </location>
</feature>
<evidence type="ECO:0000259" key="10">
    <source>
        <dbReference type="SMART" id="SM00574"/>
    </source>
</evidence>
<keyword evidence="4" id="KW-0238">DNA-binding</keyword>
<evidence type="ECO:0000313" key="12">
    <source>
        <dbReference type="Proteomes" id="UP000326939"/>
    </source>
</evidence>
<dbReference type="Pfam" id="PF07526">
    <property type="entry name" value="POX"/>
    <property type="match status" value="1"/>
</dbReference>
<dbReference type="CDD" id="cd00086">
    <property type="entry name" value="homeodomain"/>
    <property type="match status" value="1"/>
</dbReference>
<dbReference type="PANTHER" id="PTHR11850">
    <property type="entry name" value="HOMEOBOX PROTEIN TRANSCRIPTION FACTORS"/>
    <property type="match status" value="1"/>
</dbReference>
<evidence type="ECO:0000259" key="9">
    <source>
        <dbReference type="SMART" id="SM00389"/>
    </source>
</evidence>
<dbReference type="SUPFAM" id="SSF46689">
    <property type="entry name" value="Homeodomain-like"/>
    <property type="match status" value="1"/>
</dbReference>
<evidence type="ECO:0000256" key="3">
    <source>
        <dbReference type="ARBA" id="ARBA00023015"/>
    </source>
</evidence>
<dbReference type="SMART" id="SM00389">
    <property type="entry name" value="HOX"/>
    <property type="match status" value="1"/>
</dbReference>
<comment type="caution">
    <text evidence="11">The sequence shown here is derived from an EMBL/GenBank/DDBJ whole genome shotgun (WGS) entry which is preliminary data.</text>
</comment>
<dbReference type="AlphaFoldDB" id="A0A5N5J972"/>
<evidence type="ECO:0000256" key="8">
    <source>
        <dbReference type="SAM" id="MobiDB-lite"/>
    </source>
</evidence>
<evidence type="ECO:0008006" key="13">
    <source>
        <dbReference type="Google" id="ProtNLM"/>
    </source>
</evidence>
<dbReference type="SMART" id="SM00574">
    <property type="entry name" value="POX"/>
    <property type="match status" value="1"/>
</dbReference>
<comment type="similarity">
    <text evidence="2">Belongs to the TALE/BELL homeobox family.</text>
</comment>
<evidence type="ECO:0000256" key="2">
    <source>
        <dbReference type="ARBA" id="ARBA00006454"/>
    </source>
</evidence>
<dbReference type="InterPro" id="IPR001356">
    <property type="entry name" value="HD"/>
</dbReference>
<evidence type="ECO:0000256" key="1">
    <source>
        <dbReference type="ARBA" id="ARBA00004123"/>
    </source>
</evidence>
<dbReference type="Proteomes" id="UP000326939">
    <property type="component" value="Chromosome 18"/>
</dbReference>
<dbReference type="EMBL" id="VDCV01000018">
    <property type="protein sequence ID" value="KAB5514105.1"/>
    <property type="molecule type" value="Genomic_DNA"/>
</dbReference>
<keyword evidence="5" id="KW-0371">Homeobox</keyword>
<dbReference type="InterPro" id="IPR009057">
    <property type="entry name" value="Homeodomain-like_sf"/>
</dbReference>
<sequence>MVLRRPAMNRSCNRENPDILIVMIAEKQIMRGVEDDKERETMGPQKPAREMSGTAPKKKTKVATVLGLLIMLFHGERETNDFNGNLWLLIIACLGCLREPTYFVNRCGTVHFVLYAGRRCITGSLLLGDHHSANVNKHTSSLGLSSSFPLLSLGAILVRLQLHGLYRPSLISLLCFYTDDSARELWEVLNNIAFLDYTYFLPYIVDMVHIDPSVNCKNLDPCSPFLHVFHGLTISKPPRLSELLIVQLWNADYCSVVHDLHVPIDLAGRNSVTMDCSSQRTPNSLVQLDSFNLFNLNHHNQTLVGFSMPPTLQGEPISDLHANVHMANRSSFMNSDALVASFGRNVGGDALPGCSRSAGNTPFEEQFGGGISDYALATLVDTRSGLQENLNNLAISGPSSYPLEELRSFVSNDCTNALNSSLPSSLNYGCGEVFGSANGKEDFDRFPTSRELGGRAPLRAGFQPHLSIGNLQPNDWTTSNGVNVSEDEPFASGKLANELSLSLATSQPSVMDSRSIPDQCSDITCNHAARHFSKETRLGSEQTSCSRKDLSLSCSSYKTGQSSQVLLGSRYLHVIQEILAQIASYSLENLDQMRSSTAGFKTGASALFSSSYAMEGGALPMGFDKSPGLDVQMDPALQKRALEAKRTQLLALLQLVDERYSQCLDEMHTVISAFHAATELDPQIHTRFALQTISLLYKHLRERISNQILAMGSHMDSGDTIETEGSVETSYLQKQWTLQQLKKNDHQLWRPQRGLPERSVSVLRAWMFQNFLHPYPKDAEKHLLAVKSGLTRSQFIICSAVSQCPSQNFGNEQVSNWFINARVRLWKPMIEEMYAEMNRRKGRQNEEGANRNHRGLIRINNPRFNVS</sequence>
<keyword evidence="3" id="KW-0805">Transcription regulation</keyword>
<proteinExistence type="inferred from homology"/>
<comment type="subcellular location">
    <subcellularLocation>
        <location evidence="1">Nucleus</location>
    </subcellularLocation>
</comment>
<dbReference type="InterPro" id="IPR006563">
    <property type="entry name" value="POX_dom"/>
</dbReference>
<name>A0A5N5J972_9ROSI</name>
<dbReference type="GO" id="GO:0005634">
    <property type="term" value="C:nucleus"/>
    <property type="evidence" value="ECO:0007669"/>
    <property type="project" value="UniProtKB-SubCell"/>
</dbReference>
<feature type="region of interest" description="Disordered" evidence="8">
    <location>
        <begin position="33"/>
        <end position="57"/>
    </location>
</feature>
<feature type="domain" description="Homeobox" evidence="9">
    <location>
        <begin position="749"/>
        <end position="832"/>
    </location>
</feature>
<reference evidence="12" key="1">
    <citation type="journal article" date="2019" name="Gigascience">
        <title>De novo genome assembly of the endangered Acer yangbiense, a plant species with extremely small populations endemic to Yunnan Province, China.</title>
        <authorList>
            <person name="Yang J."/>
            <person name="Wariss H.M."/>
            <person name="Tao L."/>
            <person name="Zhang R."/>
            <person name="Yun Q."/>
            <person name="Hollingsworth P."/>
            <person name="Dao Z."/>
            <person name="Luo G."/>
            <person name="Guo H."/>
            <person name="Ma Y."/>
            <person name="Sun W."/>
        </authorList>
    </citation>
    <scope>NUCLEOTIDE SEQUENCE [LARGE SCALE GENOMIC DNA]</scope>
    <source>
        <strain evidence="12">cv. br00</strain>
    </source>
</reference>
<dbReference type="Pfam" id="PF05920">
    <property type="entry name" value="Homeobox_KN"/>
    <property type="match status" value="1"/>
</dbReference>
<keyword evidence="7" id="KW-0539">Nucleus</keyword>
<dbReference type="InterPro" id="IPR050224">
    <property type="entry name" value="TALE_homeobox"/>
</dbReference>
<evidence type="ECO:0000256" key="6">
    <source>
        <dbReference type="ARBA" id="ARBA00023163"/>
    </source>
</evidence>
<keyword evidence="6" id="KW-0804">Transcription</keyword>
<dbReference type="Gene3D" id="1.10.10.60">
    <property type="entry name" value="Homeodomain-like"/>
    <property type="match status" value="1"/>
</dbReference>
<evidence type="ECO:0000313" key="11">
    <source>
        <dbReference type="EMBL" id="KAB5514105.1"/>
    </source>
</evidence>
<dbReference type="GO" id="GO:0006355">
    <property type="term" value="P:regulation of DNA-templated transcription"/>
    <property type="evidence" value="ECO:0007669"/>
    <property type="project" value="InterPro"/>
</dbReference>